<dbReference type="KEGG" id="ftj:FTUN_2224"/>
<dbReference type="Proteomes" id="UP000503447">
    <property type="component" value="Chromosome"/>
</dbReference>
<keyword evidence="2" id="KW-1185">Reference proteome</keyword>
<dbReference type="AlphaFoldDB" id="A0A6M5YNZ9"/>
<accession>A0A6M5YNZ9</accession>
<proteinExistence type="predicted"/>
<protein>
    <submittedName>
        <fullName evidence="1">Uncharacterized protein</fullName>
    </submittedName>
</protein>
<gene>
    <name evidence="1" type="ORF">FTUN_2224</name>
</gene>
<reference evidence="2" key="1">
    <citation type="submission" date="2020-05" db="EMBL/GenBank/DDBJ databases">
        <title>Frigoriglobus tundricola gen. nov., sp. nov., a psychrotolerant cellulolytic planctomycete of the family Gemmataceae with two divergent copies of 16S rRNA gene.</title>
        <authorList>
            <person name="Kulichevskaya I.S."/>
            <person name="Ivanova A.A."/>
            <person name="Naumoff D.G."/>
            <person name="Beletsky A.V."/>
            <person name="Rijpstra W.I.C."/>
            <person name="Sinninghe Damste J.S."/>
            <person name="Mardanov A.V."/>
            <person name="Ravin N.V."/>
            <person name="Dedysh S.N."/>
        </authorList>
    </citation>
    <scope>NUCLEOTIDE SEQUENCE [LARGE SCALE GENOMIC DNA]</scope>
    <source>
        <strain evidence="2">PL17</strain>
    </source>
</reference>
<evidence type="ECO:0000313" key="2">
    <source>
        <dbReference type="Proteomes" id="UP000503447"/>
    </source>
</evidence>
<evidence type="ECO:0000313" key="1">
    <source>
        <dbReference type="EMBL" id="QJW94702.1"/>
    </source>
</evidence>
<sequence>MIAPARLSRQANGYTEMVDRRCDGSPRARRPALLTACDECGNVKSCGFCVTLSAGTIAQANTGPRFRGELALVHKQTS</sequence>
<organism evidence="1 2">
    <name type="scientific">Frigoriglobus tundricola</name>
    <dbReference type="NCBI Taxonomy" id="2774151"/>
    <lineage>
        <taxon>Bacteria</taxon>
        <taxon>Pseudomonadati</taxon>
        <taxon>Planctomycetota</taxon>
        <taxon>Planctomycetia</taxon>
        <taxon>Gemmatales</taxon>
        <taxon>Gemmataceae</taxon>
        <taxon>Frigoriglobus</taxon>
    </lineage>
</organism>
<dbReference type="EMBL" id="CP053452">
    <property type="protein sequence ID" value="QJW94702.1"/>
    <property type="molecule type" value="Genomic_DNA"/>
</dbReference>
<name>A0A6M5YNZ9_9BACT</name>